<dbReference type="FunCoup" id="L2GV76">
    <property type="interactions" value="86"/>
</dbReference>
<keyword evidence="6 9" id="KW-0804">Transcription</keyword>
<dbReference type="HOGENOM" id="CLU_027280_4_0_1"/>
<keyword evidence="13" id="KW-1185">Reference proteome</keyword>
<accession>L2GV76</accession>
<evidence type="ECO:0000256" key="8">
    <source>
        <dbReference type="ARBA" id="ARBA00023242"/>
    </source>
</evidence>
<evidence type="ECO:0000256" key="7">
    <source>
        <dbReference type="ARBA" id="ARBA00023204"/>
    </source>
</evidence>
<proteinExistence type="inferred from homology"/>
<evidence type="ECO:0000256" key="9">
    <source>
        <dbReference type="RuleBase" id="RU364024"/>
    </source>
</evidence>
<evidence type="ECO:0000313" key="12">
    <source>
        <dbReference type="EMBL" id="ELA47571.1"/>
    </source>
</evidence>
<dbReference type="InterPro" id="IPR040662">
    <property type="entry name" value="Tfb2_C"/>
</dbReference>
<evidence type="ECO:0000256" key="3">
    <source>
        <dbReference type="ARBA" id="ARBA00007132"/>
    </source>
</evidence>
<keyword evidence="7 9" id="KW-0234">DNA repair</keyword>
<keyword evidence="4 9" id="KW-0227">DNA damage</keyword>
<dbReference type="GO" id="GO:0000439">
    <property type="term" value="C:transcription factor TFIIH core complex"/>
    <property type="evidence" value="ECO:0007669"/>
    <property type="project" value="InterPro"/>
</dbReference>
<evidence type="ECO:0000313" key="13">
    <source>
        <dbReference type="Proteomes" id="UP000011081"/>
    </source>
</evidence>
<evidence type="ECO:0000256" key="6">
    <source>
        <dbReference type="ARBA" id="ARBA00023163"/>
    </source>
</evidence>
<dbReference type="GO" id="GO:0001671">
    <property type="term" value="F:ATPase activator activity"/>
    <property type="evidence" value="ECO:0007669"/>
    <property type="project" value="InterPro"/>
</dbReference>
<dbReference type="Pfam" id="PF03849">
    <property type="entry name" value="Tfb2"/>
    <property type="match status" value="2"/>
</dbReference>
<comment type="similarity">
    <text evidence="3 9">Belongs to the TFB2 family.</text>
</comment>
<evidence type="ECO:0000256" key="2">
    <source>
        <dbReference type="ARBA" id="ARBA00004123"/>
    </source>
</evidence>
<keyword evidence="8 9" id="KW-0539">Nucleus</keyword>
<dbReference type="GO" id="GO:0005675">
    <property type="term" value="C:transcription factor TFIIH holo complex"/>
    <property type="evidence" value="ECO:0007669"/>
    <property type="project" value="TreeGrafter"/>
</dbReference>
<keyword evidence="10" id="KW-0472">Membrane</keyword>
<dbReference type="GeneID" id="19878777"/>
<organism evidence="12 13">
    <name type="scientific">Vavraia culicis (isolate floridensis)</name>
    <name type="common">Microsporidian parasite</name>
    <dbReference type="NCBI Taxonomy" id="948595"/>
    <lineage>
        <taxon>Eukaryota</taxon>
        <taxon>Fungi</taxon>
        <taxon>Fungi incertae sedis</taxon>
        <taxon>Microsporidia</taxon>
        <taxon>Pleistophoridae</taxon>
        <taxon>Vavraia</taxon>
    </lineage>
</organism>
<evidence type="ECO:0000256" key="5">
    <source>
        <dbReference type="ARBA" id="ARBA00023015"/>
    </source>
</evidence>
<evidence type="ECO:0000256" key="10">
    <source>
        <dbReference type="SAM" id="Phobius"/>
    </source>
</evidence>
<dbReference type="GO" id="GO:0003690">
    <property type="term" value="F:double-stranded DNA binding"/>
    <property type="evidence" value="ECO:0007669"/>
    <property type="project" value="TreeGrafter"/>
</dbReference>
<dbReference type="AlphaFoldDB" id="L2GV76"/>
<dbReference type="OMA" id="MIVFEMG"/>
<dbReference type="InterPro" id="IPR004598">
    <property type="entry name" value="TFIIH_p52/Tfb2"/>
</dbReference>
<dbReference type="EMBL" id="GL877415">
    <property type="protein sequence ID" value="ELA47571.1"/>
    <property type="molecule type" value="Genomic_DNA"/>
</dbReference>
<dbReference type="PANTHER" id="PTHR13152">
    <property type="entry name" value="TFIIH, POLYPEPTIDE 4"/>
    <property type="match status" value="1"/>
</dbReference>
<feature type="transmembrane region" description="Helical" evidence="10">
    <location>
        <begin position="173"/>
        <end position="197"/>
    </location>
</feature>
<sequence>MAVPEIISFLSQKVNLPQLRKNPLFSIALLKVLGHSTKELLFNLLTTNLNIKNLNTSDDKQNKEIISNLRILYLLKLIQKDNGFILLNDDFRCGFVSSMELVRVRNCFEAMQCVNTANTLSFDNILRMLVNDRNAWVNEVVLDVLQYAKLINVKKEITHSGFEFLLKNRKEQMWFLILNGILMLGKSYVDWLIMIVFEMGMYERYRWLKVNEAKIFCDVCEHSNNTGSVGGGEEGDILFRFLKYLSYLGIIQHSNDMVKPTEEYFLLFSSASTQDSFLVVETNYKLYAYTTSSHELSIIKLFCQIIRELPNLVVAHITEESVNAAFVKGITGQQIVDYLNEKSRSELPVVVLEQILIWERKRDRMKCMDAVIYSHFMTYGEYEITYKYCKEKGALVDYDEFRRLLVVKLEYHNDVKNFIKSNIK</sequence>
<dbReference type="InParanoid" id="L2GV76"/>
<dbReference type="OrthoDB" id="364513at2759"/>
<dbReference type="Gene3D" id="3.30.70.2610">
    <property type="match status" value="1"/>
</dbReference>
<name>L2GV76_VAVCU</name>
<dbReference type="VEuPathDB" id="MicrosporidiaDB:VCUG_00894"/>
<keyword evidence="5 9" id="KW-0805">Transcription regulation</keyword>
<evidence type="ECO:0000256" key="1">
    <source>
        <dbReference type="ARBA" id="ARBA00002817"/>
    </source>
</evidence>
<protein>
    <recommendedName>
        <fullName evidence="9">RNA polymerase II transcription factor B subunit 2</fullName>
    </recommendedName>
</protein>
<dbReference type="Proteomes" id="UP000011081">
    <property type="component" value="Unassembled WGS sequence"/>
</dbReference>
<dbReference type="GO" id="GO:0006289">
    <property type="term" value="P:nucleotide-excision repair"/>
    <property type="evidence" value="ECO:0007669"/>
    <property type="project" value="InterPro"/>
</dbReference>
<reference evidence="13" key="1">
    <citation type="submission" date="2011-03" db="EMBL/GenBank/DDBJ databases">
        <title>The genome sequence of Vavraia culicis strain floridensis.</title>
        <authorList>
            <consortium name="The Broad Institute Genome Sequencing Platform"/>
            <person name="Cuomo C."/>
            <person name="Becnel J."/>
            <person name="Sanscrainte N."/>
            <person name="Young S.K."/>
            <person name="Zeng Q."/>
            <person name="Gargeya S."/>
            <person name="Fitzgerald M."/>
            <person name="Haas B."/>
            <person name="Abouelleil A."/>
            <person name="Alvarado L."/>
            <person name="Arachchi H.M."/>
            <person name="Berlin A."/>
            <person name="Chapman S.B."/>
            <person name="Gearin G."/>
            <person name="Goldberg J."/>
            <person name="Griggs A."/>
            <person name="Gujja S."/>
            <person name="Hansen M."/>
            <person name="Heiman D."/>
            <person name="Howarth C."/>
            <person name="Larimer J."/>
            <person name="Lui A."/>
            <person name="MacDonald P.J.P."/>
            <person name="McCowen C."/>
            <person name="Montmayeur A."/>
            <person name="Murphy C."/>
            <person name="Neiman D."/>
            <person name="Pearson M."/>
            <person name="Priest M."/>
            <person name="Roberts A."/>
            <person name="Saif S."/>
            <person name="Shea T."/>
            <person name="Sisk P."/>
            <person name="Stolte C."/>
            <person name="Sykes S."/>
            <person name="Wortman J."/>
            <person name="Nusbaum C."/>
            <person name="Birren B."/>
        </authorList>
    </citation>
    <scope>NUCLEOTIDE SEQUENCE [LARGE SCALE GENOMIC DNA]</scope>
    <source>
        <strain evidence="13">floridensis</strain>
    </source>
</reference>
<evidence type="ECO:0000256" key="4">
    <source>
        <dbReference type="ARBA" id="ARBA00022763"/>
    </source>
</evidence>
<dbReference type="STRING" id="948595.L2GV76"/>
<keyword evidence="10" id="KW-1133">Transmembrane helix</keyword>
<feature type="domain" description="Transcription factor Tfb2 C-terminal" evidence="11">
    <location>
        <begin position="353"/>
        <end position="420"/>
    </location>
</feature>
<dbReference type="PANTHER" id="PTHR13152:SF0">
    <property type="entry name" value="GENERAL TRANSCRIPTION FACTOR IIH SUBUNIT 4"/>
    <property type="match status" value="1"/>
</dbReference>
<gene>
    <name evidence="12" type="ORF">VCUG_00894</name>
</gene>
<comment type="subcellular location">
    <subcellularLocation>
        <location evidence="2 9">Nucleus</location>
    </subcellularLocation>
</comment>
<keyword evidence="10" id="KW-0812">Transmembrane</keyword>
<comment type="function">
    <text evidence="9">Component of the general transcription and DNA repair factor IIH (TFIIH) core complex which is involved in general and transcription-coupled nucleotide excision repair (NER) of damaged DNA.</text>
</comment>
<dbReference type="RefSeq" id="XP_008073916.1">
    <property type="nucleotide sequence ID" value="XM_008075725.1"/>
</dbReference>
<evidence type="ECO:0000259" key="11">
    <source>
        <dbReference type="Pfam" id="PF18307"/>
    </source>
</evidence>
<dbReference type="Pfam" id="PF18307">
    <property type="entry name" value="Tfb2_C"/>
    <property type="match status" value="1"/>
</dbReference>
<comment type="function">
    <text evidence="1">Component of the general transcription and DNA repair factor IIH (TFIIH) core complex, which is involved in general and transcription-coupled nucleotide excision repair (NER) of damaged DNA and, when complexed to TFIIK, in RNA transcription by RNA polymerase II. In NER, TFIIH acts by opening DNA around the lesion to allow the excision of the damaged oligonucleotide and its replacement by a new DNA fragment. In transcription, TFIIH has an essential role in transcription initiation. When the pre-initiation complex (PIC) has been established, TFIIH is required for promoter opening and promoter escape. Phosphorylation of the C-terminal tail (CTD) of the largest subunit of RNA polymerase II by the kinase module TFIIK controls the initiation of transcription.</text>
</comment>